<dbReference type="InterPro" id="IPR036526">
    <property type="entry name" value="C-N_Hydrolase_sf"/>
</dbReference>
<dbReference type="RefSeq" id="WP_131170835.1">
    <property type="nucleotide sequence ID" value="NZ_FXTL01000001.1"/>
</dbReference>
<dbReference type="GO" id="GO:0016787">
    <property type="term" value="F:hydrolase activity"/>
    <property type="evidence" value="ECO:0007669"/>
    <property type="project" value="UniProtKB-KW"/>
</dbReference>
<keyword evidence="4" id="KW-1185">Reference proteome</keyword>
<evidence type="ECO:0000259" key="2">
    <source>
        <dbReference type="PROSITE" id="PS50263"/>
    </source>
</evidence>
<feature type="domain" description="CN hydrolase" evidence="2">
    <location>
        <begin position="1"/>
        <end position="242"/>
    </location>
</feature>
<keyword evidence="3" id="KW-0378">Hydrolase</keyword>
<dbReference type="PROSITE" id="PS50263">
    <property type="entry name" value="CN_HYDROLASE"/>
    <property type="match status" value="1"/>
</dbReference>
<evidence type="ECO:0000313" key="4">
    <source>
        <dbReference type="Proteomes" id="UP000291933"/>
    </source>
</evidence>
<evidence type="ECO:0000256" key="1">
    <source>
        <dbReference type="ARBA" id="ARBA00010613"/>
    </source>
</evidence>
<accession>A0A4Q9KPA6</accession>
<dbReference type="Gene3D" id="3.60.110.10">
    <property type="entry name" value="Carbon-nitrogen hydrolase"/>
    <property type="match status" value="1"/>
</dbReference>
<dbReference type="InterPro" id="IPR003010">
    <property type="entry name" value="C-N_Hydrolase"/>
</dbReference>
<dbReference type="EMBL" id="SDMR01000001">
    <property type="protein sequence ID" value="TBT96423.1"/>
    <property type="molecule type" value="Genomic_DNA"/>
</dbReference>
<gene>
    <name evidence="3" type="ORF">ET996_01890</name>
</gene>
<reference evidence="3 4" key="1">
    <citation type="submission" date="2019-01" db="EMBL/GenBank/DDBJ databases">
        <title>Lactibacter flavus gen. nov., sp. nov., a novel bacterium of the family Propionibacteriaceae isolated from raw milk and dairy products.</title>
        <authorList>
            <person name="Huptas C."/>
            <person name="Wenning M."/>
            <person name="Breitenwieser F."/>
            <person name="Doll E."/>
            <person name="Von Neubeck M."/>
            <person name="Busse H.-J."/>
            <person name="Scherer S."/>
        </authorList>
    </citation>
    <scope>NUCLEOTIDE SEQUENCE [LARGE SCALE GENOMIC DNA]</scope>
    <source>
        <strain evidence="3 4">DSM 22130</strain>
    </source>
</reference>
<dbReference type="CDD" id="cd07581">
    <property type="entry name" value="nitrilase_3"/>
    <property type="match status" value="1"/>
</dbReference>
<organism evidence="3 4">
    <name type="scientific">Propioniciclava tarda</name>
    <dbReference type="NCBI Taxonomy" id="433330"/>
    <lineage>
        <taxon>Bacteria</taxon>
        <taxon>Bacillati</taxon>
        <taxon>Actinomycetota</taxon>
        <taxon>Actinomycetes</taxon>
        <taxon>Propionibacteriales</taxon>
        <taxon>Propionibacteriaceae</taxon>
        <taxon>Propioniciclava</taxon>
    </lineage>
</organism>
<dbReference type="AlphaFoldDB" id="A0A4Q9KPA6"/>
<sequence>MRIAVVQLCSSEVPSENLALMRASMPDASGADLVVFPEATMASFSTRSADVAEPLDGPFAQGVRALASEFGTTIAVGMFTPGPDGRPLNTCFVTGPAGEASYDKLHLFDAWGFVESEVMTPGRAPVLIDIAGVKVGIAICFDLRFGELFKHYAREGADVVIVPASWQSGPGKVDQWRLLAQARALDATVFVVGAGQSEPTASGRPAGSGPLGMGHSLAVGPDGTILHEAGEEPCVFTVDIDPDAVASIRERLPVLAVSRFSVHLDR</sequence>
<dbReference type="OrthoDB" id="9811121at2"/>
<protein>
    <submittedName>
        <fullName evidence="3">Carbon-nitrogen hydrolase family protein</fullName>
    </submittedName>
</protein>
<dbReference type="PANTHER" id="PTHR23088">
    <property type="entry name" value="NITRILASE-RELATED"/>
    <property type="match status" value="1"/>
</dbReference>
<dbReference type="PANTHER" id="PTHR23088:SF27">
    <property type="entry name" value="DEAMINATED GLUTATHIONE AMIDASE"/>
    <property type="match status" value="1"/>
</dbReference>
<name>A0A4Q9KPA6_PROTD</name>
<comment type="similarity">
    <text evidence="1">Belongs to the carbon-nitrogen hydrolase superfamily. NIT1/NIT2 family.</text>
</comment>
<dbReference type="Proteomes" id="UP000291933">
    <property type="component" value="Unassembled WGS sequence"/>
</dbReference>
<proteinExistence type="inferred from homology"/>
<dbReference type="Pfam" id="PF00795">
    <property type="entry name" value="CN_hydrolase"/>
    <property type="match status" value="1"/>
</dbReference>
<dbReference type="SUPFAM" id="SSF56317">
    <property type="entry name" value="Carbon-nitrogen hydrolase"/>
    <property type="match status" value="1"/>
</dbReference>
<comment type="caution">
    <text evidence="3">The sequence shown here is derived from an EMBL/GenBank/DDBJ whole genome shotgun (WGS) entry which is preliminary data.</text>
</comment>
<evidence type="ECO:0000313" key="3">
    <source>
        <dbReference type="EMBL" id="TBT96423.1"/>
    </source>
</evidence>